<organism evidence="1">
    <name type="scientific">marine sediment metagenome</name>
    <dbReference type="NCBI Taxonomy" id="412755"/>
    <lineage>
        <taxon>unclassified sequences</taxon>
        <taxon>metagenomes</taxon>
        <taxon>ecological metagenomes</taxon>
    </lineage>
</organism>
<gene>
    <name evidence="1" type="ORF">S01H1_25814</name>
</gene>
<reference evidence="1" key="1">
    <citation type="journal article" date="2014" name="Front. Microbiol.">
        <title>High frequency of phylogenetically diverse reductive dehalogenase-homologous genes in deep subseafloor sedimentary metagenomes.</title>
        <authorList>
            <person name="Kawai M."/>
            <person name="Futagami T."/>
            <person name="Toyoda A."/>
            <person name="Takaki Y."/>
            <person name="Nishi S."/>
            <person name="Hori S."/>
            <person name="Arai W."/>
            <person name="Tsubouchi T."/>
            <person name="Morono Y."/>
            <person name="Uchiyama I."/>
            <person name="Ito T."/>
            <person name="Fujiyama A."/>
            <person name="Inagaki F."/>
            <person name="Takami H."/>
        </authorList>
    </citation>
    <scope>NUCLEOTIDE SEQUENCE</scope>
    <source>
        <strain evidence="1">Expedition CK06-06</strain>
    </source>
</reference>
<sequence>NIFKHLFEKGYKGVLCMEHGKSKPGKAGEIALIEAYRQVDDF</sequence>
<comment type="caution">
    <text evidence="1">The sequence shown here is derived from an EMBL/GenBank/DDBJ whole genome shotgun (WGS) entry which is preliminary data.</text>
</comment>
<dbReference type="EMBL" id="BARS01015617">
    <property type="protein sequence ID" value="GAF92472.1"/>
    <property type="molecule type" value="Genomic_DNA"/>
</dbReference>
<feature type="non-terminal residue" evidence="1">
    <location>
        <position position="1"/>
    </location>
</feature>
<accession>X0TWG6</accession>
<evidence type="ECO:0008006" key="2">
    <source>
        <dbReference type="Google" id="ProtNLM"/>
    </source>
</evidence>
<dbReference type="AlphaFoldDB" id="X0TWG6"/>
<proteinExistence type="predicted"/>
<protein>
    <recommendedName>
        <fullName evidence="2">Xylose isomerase-like TIM barrel domain-containing protein</fullName>
    </recommendedName>
</protein>
<evidence type="ECO:0000313" key="1">
    <source>
        <dbReference type="EMBL" id="GAF92472.1"/>
    </source>
</evidence>
<name>X0TWG6_9ZZZZ</name>